<sequence>MTAFIVRPGMAPGEICEPRLCNPYGHGWRVEPDQRVGISYHKWGTTSSAWCPSTAFLGGYHSQEITGSKVSGQGAALMCLPLGLTGSVGIGRMCAPRFRTSYEP</sequence>
<protein>
    <submittedName>
        <fullName evidence="1">Uncharacterized protein</fullName>
    </submittedName>
</protein>
<evidence type="ECO:0000313" key="1">
    <source>
        <dbReference type="EMBL" id="KAK0746324.1"/>
    </source>
</evidence>
<keyword evidence="2" id="KW-1185">Reference proteome</keyword>
<reference evidence="1" key="1">
    <citation type="submission" date="2023-06" db="EMBL/GenBank/DDBJ databases">
        <title>Genome-scale phylogeny and comparative genomics of the fungal order Sordariales.</title>
        <authorList>
            <consortium name="Lawrence Berkeley National Laboratory"/>
            <person name="Hensen N."/>
            <person name="Bonometti L."/>
            <person name="Westerberg I."/>
            <person name="Brannstrom I.O."/>
            <person name="Guillou S."/>
            <person name="Cros-Aarteil S."/>
            <person name="Calhoun S."/>
            <person name="Haridas S."/>
            <person name="Kuo A."/>
            <person name="Mondo S."/>
            <person name="Pangilinan J."/>
            <person name="Riley R."/>
            <person name="LaButti K."/>
            <person name="Andreopoulos B."/>
            <person name="Lipzen A."/>
            <person name="Chen C."/>
            <person name="Yanf M."/>
            <person name="Daum C."/>
            <person name="Ng V."/>
            <person name="Clum A."/>
            <person name="Steindorff A."/>
            <person name="Ohm R."/>
            <person name="Martin F."/>
            <person name="Silar P."/>
            <person name="Natvig D."/>
            <person name="Lalanne C."/>
            <person name="Gautier V."/>
            <person name="Ament-velasquez S.L."/>
            <person name="Kruys A."/>
            <person name="Hutchinson M.I."/>
            <person name="Powell A.J."/>
            <person name="Barry K."/>
            <person name="Miller A.N."/>
            <person name="Grigoriev I.V."/>
            <person name="Debuchy R."/>
            <person name="Gladieux P."/>
            <person name="Thoren M.H."/>
            <person name="Johannesson H."/>
        </authorList>
    </citation>
    <scope>NUCLEOTIDE SEQUENCE</scope>
    <source>
        <strain evidence="1">SMH3187-1</strain>
    </source>
</reference>
<proteinExistence type="predicted"/>
<dbReference type="AlphaFoldDB" id="A0AA40K553"/>
<organism evidence="1 2">
    <name type="scientific">Schizothecium vesticola</name>
    <dbReference type="NCBI Taxonomy" id="314040"/>
    <lineage>
        <taxon>Eukaryota</taxon>
        <taxon>Fungi</taxon>
        <taxon>Dikarya</taxon>
        <taxon>Ascomycota</taxon>
        <taxon>Pezizomycotina</taxon>
        <taxon>Sordariomycetes</taxon>
        <taxon>Sordariomycetidae</taxon>
        <taxon>Sordariales</taxon>
        <taxon>Schizotheciaceae</taxon>
        <taxon>Schizothecium</taxon>
    </lineage>
</organism>
<comment type="caution">
    <text evidence="1">The sequence shown here is derived from an EMBL/GenBank/DDBJ whole genome shotgun (WGS) entry which is preliminary data.</text>
</comment>
<gene>
    <name evidence="1" type="ORF">B0T18DRAFT_149639</name>
</gene>
<name>A0AA40K553_9PEZI</name>
<dbReference type="EMBL" id="JAUKUD010000004">
    <property type="protein sequence ID" value="KAK0746324.1"/>
    <property type="molecule type" value="Genomic_DNA"/>
</dbReference>
<evidence type="ECO:0000313" key="2">
    <source>
        <dbReference type="Proteomes" id="UP001172155"/>
    </source>
</evidence>
<accession>A0AA40K553</accession>
<dbReference type="Proteomes" id="UP001172155">
    <property type="component" value="Unassembled WGS sequence"/>
</dbReference>